<dbReference type="GO" id="GO:0009252">
    <property type="term" value="P:peptidoglycan biosynthetic process"/>
    <property type="evidence" value="ECO:0007669"/>
    <property type="project" value="UniProtKB-UniRule"/>
</dbReference>
<comment type="similarity">
    <text evidence="1">Belongs to the MurL family.</text>
</comment>
<keyword evidence="1" id="KW-0413">Isomerase</keyword>
<dbReference type="PATRIC" id="fig|1618446.3.peg.786"/>
<reference evidence="4 5" key="1">
    <citation type="journal article" date="2015" name="Nature">
        <title>rRNA introns, odd ribosomes, and small enigmatic genomes across a large radiation of phyla.</title>
        <authorList>
            <person name="Brown C.T."/>
            <person name="Hug L.A."/>
            <person name="Thomas B.C."/>
            <person name="Sharon I."/>
            <person name="Castelle C.J."/>
            <person name="Singh A."/>
            <person name="Wilkins M.J."/>
            <person name="Williams K.H."/>
            <person name="Banfield J.F."/>
        </authorList>
    </citation>
    <scope>NUCLEOTIDE SEQUENCE [LARGE SCALE GENOMIC DNA]</scope>
</reference>
<dbReference type="AlphaFoldDB" id="A0A0G1CN53"/>
<evidence type="ECO:0000259" key="2">
    <source>
        <dbReference type="Pfam" id="PF26298"/>
    </source>
</evidence>
<feature type="domain" description="MurL C-terminal" evidence="2">
    <location>
        <begin position="312"/>
        <end position="396"/>
    </location>
</feature>
<dbReference type="GO" id="GO:0071555">
    <property type="term" value="P:cell wall organization"/>
    <property type="evidence" value="ECO:0007669"/>
    <property type="project" value="UniProtKB-KW"/>
</dbReference>
<dbReference type="UniPathway" id="UPA00219"/>
<comment type="pathway">
    <text evidence="1">Cell wall biogenesis; peptidoglycan biosynthesis.</text>
</comment>
<keyword evidence="1" id="KW-0961">Cell wall biogenesis/degradation</keyword>
<dbReference type="InterPro" id="IPR058741">
    <property type="entry name" value="MurL_C"/>
</dbReference>
<dbReference type="GO" id="GO:0051301">
    <property type="term" value="P:cell division"/>
    <property type="evidence" value="ECO:0007669"/>
    <property type="project" value="UniProtKB-KW"/>
</dbReference>
<dbReference type="Proteomes" id="UP000034050">
    <property type="component" value="Unassembled WGS sequence"/>
</dbReference>
<keyword evidence="1" id="KW-0132">Cell division</keyword>
<comment type="function">
    <text evidence="1">Cell wall formation. Catalyzes epimerization of the terminal L-glutamate in UDP-N-acetyl-alpha-D-muramoyl-L-alanyl-L-glutamate.</text>
</comment>
<dbReference type="GO" id="GO:0008360">
    <property type="term" value="P:regulation of cell shape"/>
    <property type="evidence" value="ECO:0007669"/>
    <property type="project" value="UniProtKB-KW"/>
</dbReference>
<name>A0A0G1CN53_9BACT</name>
<comment type="catalytic activity">
    <reaction evidence="1">
        <text>UDP-N-acetyl-alpha-D-muramoyl-L-alanyl-L-glutamate + ATP + H2O = UDP-N-acetyl-alpha-D-muramoyl-L-alanyl-D-glutamate + AMP + diphosphate + H(+)</text>
        <dbReference type="Rhea" id="RHEA:58812"/>
        <dbReference type="ChEBI" id="CHEBI:15377"/>
        <dbReference type="ChEBI" id="CHEBI:15378"/>
        <dbReference type="ChEBI" id="CHEBI:30616"/>
        <dbReference type="ChEBI" id="CHEBI:33019"/>
        <dbReference type="ChEBI" id="CHEBI:83900"/>
        <dbReference type="ChEBI" id="CHEBI:142725"/>
        <dbReference type="ChEBI" id="CHEBI:456215"/>
        <dbReference type="EC" id="5.1.1.23"/>
    </reaction>
</comment>
<dbReference type="STRING" id="1618446.UV61_C0006G0123"/>
<keyword evidence="1" id="KW-0131">Cell cycle</keyword>
<accession>A0A0G1CN53</accession>
<dbReference type="GO" id="GO:0005737">
    <property type="term" value="C:cytoplasm"/>
    <property type="evidence" value="ECO:0007669"/>
    <property type="project" value="UniProtKB-UniRule"/>
</dbReference>
<evidence type="ECO:0000259" key="3">
    <source>
        <dbReference type="Pfam" id="PF26299"/>
    </source>
</evidence>
<dbReference type="EC" id="5.1.1.23" evidence="1"/>
<proteinExistence type="inferred from homology"/>
<comment type="caution">
    <text evidence="4">The sequence shown here is derived from an EMBL/GenBank/DDBJ whole genome shotgun (WGS) entry which is preliminary data.</text>
</comment>
<dbReference type="GO" id="GO:0016855">
    <property type="term" value="F:racemase and epimerase activity, acting on amino acids and derivatives"/>
    <property type="evidence" value="ECO:0007669"/>
    <property type="project" value="UniProtKB-UniRule"/>
</dbReference>
<dbReference type="HAMAP" id="MF_02209">
    <property type="entry name" value="MurL"/>
    <property type="match status" value="1"/>
</dbReference>
<protein>
    <recommendedName>
        <fullName evidence="1">UDP-N-acetyl-alpha-D-muramoyl-L-alanyl-L-glutamate epimerase</fullName>
        <ecNumber evidence="1">5.1.1.23</ecNumber>
    </recommendedName>
    <alternativeName>
        <fullName evidence="1">UDP-MurNAc-L-Ala-L-Glu epimerase</fullName>
    </alternativeName>
</protein>
<evidence type="ECO:0000313" key="4">
    <source>
        <dbReference type="EMBL" id="KKS86922.1"/>
    </source>
</evidence>
<dbReference type="InterPro" id="IPR058740">
    <property type="entry name" value="MurL_N"/>
</dbReference>
<dbReference type="InterPro" id="IPR043689">
    <property type="entry name" value="MurL"/>
</dbReference>
<dbReference type="Pfam" id="PF26298">
    <property type="entry name" value="MurL_epimerase_C"/>
    <property type="match status" value="1"/>
</dbReference>
<dbReference type="EMBL" id="LCFD01000006">
    <property type="protein sequence ID" value="KKS86922.1"/>
    <property type="molecule type" value="Genomic_DNA"/>
</dbReference>
<dbReference type="Pfam" id="PF26299">
    <property type="entry name" value="MurL_N"/>
    <property type="match status" value="1"/>
</dbReference>
<keyword evidence="1" id="KW-0573">Peptidoglycan synthesis</keyword>
<evidence type="ECO:0000256" key="1">
    <source>
        <dbReference type="HAMAP-Rule" id="MF_02209"/>
    </source>
</evidence>
<sequence>MQINELRAKHPRLIYKNYTLHPIESKLRVEYEFLLEPDLLFHPQVIIPLNHVKIDAAVNNLIFQLGLVELISYWKAACPREIVVAAGSLTSEQITWWQDLFLSGLGEFFYRNQIDFTTPDFLHISSTQTTANPLPILALTTSERDLILVGGGKDSAVTLSLLKTSGRDLATLILNPTRAAKDNVRLSGLGPPLVVERTLDPQLLHLNNLGYLNGHTPFSAYLAFLGMLVAQLNRFTSVVAANENSANECNLIFKGRKINHQYSKTYEFENKFRTYAQAFLTGASQYFSFLRPLNELQISRLFATLPQFFPSFRSCNVGSKTDSWCGRCAKCAFIYLSLSPFLTSQELQRIFNRNLFTDPQIGGYIKDLVGLTNTKPFECVGTREESILALGLTLKKYRQLGLPLPTLLTNLEKQLKLTPAKVDQLTPLILNAFSDKHFLPTSHRALLEAAVHQQLKL</sequence>
<keyword evidence="1" id="KW-0133">Cell shape</keyword>
<evidence type="ECO:0000313" key="5">
    <source>
        <dbReference type="Proteomes" id="UP000034050"/>
    </source>
</evidence>
<feature type="domain" description="MurL N-terminal" evidence="3">
    <location>
        <begin position="9"/>
        <end position="289"/>
    </location>
</feature>
<gene>
    <name evidence="1" type="primary">murL</name>
    <name evidence="4" type="ORF">UV61_C0006G0123</name>
</gene>
<organism evidence="4 5">
    <name type="scientific">Candidatus Gottesmanbacteria bacterium GW2011_GWB1_43_11</name>
    <dbReference type="NCBI Taxonomy" id="1618446"/>
    <lineage>
        <taxon>Bacteria</taxon>
        <taxon>Candidatus Gottesmaniibacteriota</taxon>
    </lineage>
</organism>